<dbReference type="EMBL" id="JAUSUT010000001">
    <property type="protein sequence ID" value="MDQ0382514.1"/>
    <property type="molecule type" value="Genomic_DNA"/>
</dbReference>
<dbReference type="PANTHER" id="PTHR36840:SF1">
    <property type="entry name" value="BLL5714 PROTEIN"/>
    <property type="match status" value="1"/>
</dbReference>
<feature type="transmembrane region" description="Helical" evidence="1">
    <location>
        <begin position="98"/>
        <end position="119"/>
    </location>
</feature>
<feature type="transmembrane region" description="Helical" evidence="1">
    <location>
        <begin position="266"/>
        <end position="286"/>
    </location>
</feature>
<dbReference type="PANTHER" id="PTHR36840">
    <property type="entry name" value="BLL5714 PROTEIN"/>
    <property type="match status" value="1"/>
</dbReference>
<evidence type="ECO:0000313" key="3">
    <source>
        <dbReference type="Proteomes" id="UP001229651"/>
    </source>
</evidence>
<feature type="transmembrane region" description="Helical" evidence="1">
    <location>
        <begin position="198"/>
        <end position="218"/>
    </location>
</feature>
<feature type="transmembrane region" description="Helical" evidence="1">
    <location>
        <begin position="333"/>
        <end position="349"/>
    </location>
</feature>
<keyword evidence="1" id="KW-1133">Transmembrane helix</keyword>
<feature type="transmembrane region" description="Helical" evidence="1">
    <location>
        <begin position="157"/>
        <end position="177"/>
    </location>
</feature>
<sequence>MPAPTARAHRDVSPLELFFDLVFVLAIGQLTHHLIEHLTWRGAGETLIALVAVCGVWAFTSFEVTLLDIERTATRAITLLVMGLGLFMNAGIEHAFDTGPWLFVVPMLLALAGPGAHAAATSPAPELRRHFVRVLIWIGASAPFWVAGAASGPGARIWWWAGGALIDLLGTWTAHPMPGRTTRTERLPFDAKHMLERLRLFLIILLGETVLTLGRVLADHAQDALTPLLALGGFVALVCLWAIYFGRSEQEVVSHATGSADPIRSVHLGINVVYGVVAGLVVFAAGMELVLVQAHHPAAGIAGVLVAVGPLVYLAAQAVYFRAEPGTGWLPRALGAAALGIVAAAAYWLPAYGVVTLLVVVLVVPAAHLVRARAR</sequence>
<organism evidence="2 3">
    <name type="scientific">Amycolatopsis thermophila</name>
    <dbReference type="NCBI Taxonomy" id="206084"/>
    <lineage>
        <taxon>Bacteria</taxon>
        <taxon>Bacillati</taxon>
        <taxon>Actinomycetota</taxon>
        <taxon>Actinomycetes</taxon>
        <taxon>Pseudonocardiales</taxon>
        <taxon>Pseudonocardiaceae</taxon>
        <taxon>Amycolatopsis</taxon>
    </lineage>
</organism>
<feature type="transmembrane region" description="Helical" evidence="1">
    <location>
        <begin position="355"/>
        <end position="372"/>
    </location>
</feature>
<protein>
    <submittedName>
        <fullName evidence="2">Low temperature requirement protein LtrA</fullName>
    </submittedName>
</protein>
<dbReference type="Pfam" id="PF06772">
    <property type="entry name" value="LtrA"/>
    <property type="match status" value="1"/>
</dbReference>
<evidence type="ECO:0000313" key="2">
    <source>
        <dbReference type="EMBL" id="MDQ0382514.1"/>
    </source>
</evidence>
<reference evidence="2 3" key="1">
    <citation type="submission" date="2023-07" db="EMBL/GenBank/DDBJ databases">
        <title>Sequencing the genomes of 1000 actinobacteria strains.</title>
        <authorList>
            <person name="Klenk H.-P."/>
        </authorList>
    </citation>
    <scope>NUCLEOTIDE SEQUENCE [LARGE SCALE GENOMIC DNA]</scope>
    <source>
        <strain evidence="2 3">DSM 45805</strain>
    </source>
</reference>
<name>A0ABU0F4L4_9PSEU</name>
<keyword evidence="3" id="KW-1185">Reference proteome</keyword>
<feature type="transmembrane region" description="Helical" evidence="1">
    <location>
        <begin position="298"/>
        <end position="321"/>
    </location>
</feature>
<evidence type="ECO:0000256" key="1">
    <source>
        <dbReference type="SAM" id="Phobius"/>
    </source>
</evidence>
<dbReference type="Proteomes" id="UP001229651">
    <property type="component" value="Unassembled WGS sequence"/>
</dbReference>
<dbReference type="InterPro" id="IPR010640">
    <property type="entry name" value="Low_temperature_requirement_A"/>
</dbReference>
<dbReference type="RefSeq" id="WP_306997766.1">
    <property type="nucleotide sequence ID" value="NZ_JAUSUT010000001.1"/>
</dbReference>
<feature type="transmembrane region" description="Helical" evidence="1">
    <location>
        <begin position="17"/>
        <end position="35"/>
    </location>
</feature>
<feature type="transmembrane region" description="Helical" evidence="1">
    <location>
        <begin position="47"/>
        <end position="66"/>
    </location>
</feature>
<keyword evidence="1" id="KW-0472">Membrane</keyword>
<accession>A0ABU0F4L4</accession>
<feature type="transmembrane region" description="Helical" evidence="1">
    <location>
        <begin position="131"/>
        <end position="151"/>
    </location>
</feature>
<feature type="transmembrane region" description="Helical" evidence="1">
    <location>
        <begin position="73"/>
        <end position="92"/>
    </location>
</feature>
<feature type="transmembrane region" description="Helical" evidence="1">
    <location>
        <begin position="224"/>
        <end position="245"/>
    </location>
</feature>
<keyword evidence="1" id="KW-0812">Transmembrane</keyword>
<comment type="caution">
    <text evidence="2">The sequence shown here is derived from an EMBL/GenBank/DDBJ whole genome shotgun (WGS) entry which is preliminary data.</text>
</comment>
<proteinExistence type="predicted"/>
<gene>
    <name evidence="2" type="ORF">FB470_006508</name>
</gene>